<dbReference type="Proteomes" id="UP000824031">
    <property type="component" value="Unassembled WGS sequence"/>
</dbReference>
<evidence type="ECO:0000313" key="3">
    <source>
        <dbReference type="Proteomes" id="UP000824031"/>
    </source>
</evidence>
<reference evidence="2" key="2">
    <citation type="submission" date="2021-04" db="EMBL/GenBank/DDBJ databases">
        <authorList>
            <person name="Gilroy R."/>
        </authorList>
    </citation>
    <scope>NUCLEOTIDE SEQUENCE</scope>
    <source>
        <strain evidence="2">3436</strain>
    </source>
</reference>
<organism evidence="2 3">
    <name type="scientific">Candidatus Gemmiger excrementavium</name>
    <dbReference type="NCBI Taxonomy" id="2838608"/>
    <lineage>
        <taxon>Bacteria</taxon>
        <taxon>Bacillati</taxon>
        <taxon>Bacillota</taxon>
        <taxon>Clostridia</taxon>
        <taxon>Eubacteriales</taxon>
        <taxon>Gemmiger</taxon>
    </lineage>
</organism>
<sequence>MPEKVYKGFALLLFGLLLCAGAGSLVRLWPRVLSGIPFSLLGILLGGFGLFLVFQKSDS</sequence>
<dbReference type="AlphaFoldDB" id="A0A9D2JHD5"/>
<evidence type="ECO:0000313" key="2">
    <source>
        <dbReference type="EMBL" id="HIZ48744.1"/>
    </source>
</evidence>
<reference evidence="2" key="1">
    <citation type="journal article" date="2021" name="PeerJ">
        <title>Extensive microbial diversity within the chicken gut microbiome revealed by metagenomics and culture.</title>
        <authorList>
            <person name="Gilroy R."/>
            <person name="Ravi A."/>
            <person name="Getino M."/>
            <person name="Pursley I."/>
            <person name="Horton D.L."/>
            <person name="Alikhan N.F."/>
            <person name="Baker D."/>
            <person name="Gharbi K."/>
            <person name="Hall N."/>
            <person name="Watson M."/>
            <person name="Adriaenssens E.M."/>
            <person name="Foster-Nyarko E."/>
            <person name="Jarju S."/>
            <person name="Secka A."/>
            <person name="Antonio M."/>
            <person name="Oren A."/>
            <person name="Chaudhuri R.R."/>
            <person name="La Ragione R."/>
            <person name="Hildebrand F."/>
            <person name="Pallen M.J."/>
        </authorList>
    </citation>
    <scope>NUCLEOTIDE SEQUENCE</scope>
    <source>
        <strain evidence="2">3436</strain>
    </source>
</reference>
<feature type="transmembrane region" description="Helical" evidence="1">
    <location>
        <begin position="32"/>
        <end position="54"/>
    </location>
</feature>
<proteinExistence type="predicted"/>
<accession>A0A9D2JHD5</accession>
<keyword evidence="1" id="KW-0812">Transmembrane</keyword>
<evidence type="ECO:0000256" key="1">
    <source>
        <dbReference type="SAM" id="Phobius"/>
    </source>
</evidence>
<name>A0A9D2JHD5_9FIRM</name>
<gene>
    <name evidence="2" type="ORF">H9810_08505</name>
</gene>
<comment type="caution">
    <text evidence="2">The sequence shown here is derived from an EMBL/GenBank/DDBJ whole genome shotgun (WGS) entry which is preliminary data.</text>
</comment>
<keyword evidence="1" id="KW-1133">Transmembrane helix</keyword>
<dbReference type="EMBL" id="DXBO01000125">
    <property type="protein sequence ID" value="HIZ48744.1"/>
    <property type="molecule type" value="Genomic_DNA"/>
</dbReference>
<keyword evidence="1" id="KW-0472">Membrane</keyword>
<protein>
    <submittedName>
        <fullName evidence="2">Uncharacterized protein</fullName>
    </submittedName>
</protein>